<accession>A0A3A1YRL1</accession>
<dbReference type="OrthoDB" id="5298197at2"/>
<protein>
    <recommendedName>
        <fullName evidence="3">DUF1850 domain-containing protein</fullName>
    </recommendedName>
</protein>
<name>A0A3A1YRL1_9BURK</name>
<sequence length="145" mass="16082">MSGATAIGVCFALAGLPSLPPLFVPVTEFTLAWTHSIEKVRWEEDYAVESFNNKLGARLVATQARIKGSAAGMEPPEKAVLHNGWYKYKPAKTYPSTLRLMRSKYVPDYRWCQKEQCLPLSAVMPSDGDVTLLYACTEHNTAQGE</sequence>
<dbReference type="InterPro" id="IPR015001">
    <property type="entry name" value="DUF1850"/>
</dbReference>
<evidence type="ECO:0000313" key="1">
    <source>
        <dbReference type="EMBL" id="RIY39889.1"/>
    </source>
</evidence>
<comment type="caution">
    <text evidence="1">The sequence shown here is derived from an EMBL/GenBank/DDBJ whole genome shotgun (WGS) entry which is preliminary data.</text>
</comment>
<proteinExistence type="predicted"/>
<dbReference type="Pfam" id="PF08905">
    <property type="entry name" value="DUF1850"/>
    <property type="match status" value="1"/>
</dbReference>
<gene>
    <name evidence="1" type="ORF">CJP73_12440</name>
</gene>
<evidence type="ECO:0000313" key="2">
    <source>
        <dbReference type="Proteomes" id="UP000266206"/>
    </source>
</evidence>
<dbReference type="RefSeq" id="WP_119516662.1">
    <property type="nucleotide sequence ID" value="NZ_NQYH01000012.1"/>
</dbReference>
<reference evidence="1 2" key="1">
    <citation type="submission" date="2017-08" db="EMBL/GenBank/DDBJ databases">
        <title>Pusillimonas indicus sp. nov., a member of the family Alcaligenaceae isolated from surface seawater.</title>
        <authorList>
            <person name="Li J."/>
        </authorList>
    </citation>
    <scope>NUCLEOTIDE SEQUENCE [LARGE SCALE GENOMIC DNA]</scope>
    <source>
        <strain evidence="1 2">L52-1-41</strain>
    </source>
</reference>
<evidence type="ECO:0008006" key="3">
    <source>
        <dbReference type="Google" id="ProtNLM"/>
    </source>
</evidence>
<organism evidence="1 2">
    <name type="scientific">Neopusillimonas maritima</name>
    <dbReference type="NCBI Taxonomy" id="2026239"/>
    <lineage>
        <taxon>Bacteria</taxon>
        <taxon>Pseudomonadati</taxon>
        <taxon>Pseudomonadota</taxon>
        <taxon>Betaproteobacteria</taxon>
        <taxon>Burkholderiales</taxon>
        <taxon>Alcaligenaceae</taxon>
        <taxon>Neopusillimonas</taxon>
    </lineage>
</organism>
<dbReference type="AlphaFoldDB" id="A0A3A1YRL1"/>
<dbReference type="EMBL" id="NQYH01000012">
    <property type="protein sequence ID" value="RIY39889.1"/>
    <property type="molecule type" value="Genomic_DNA"/>
</dbReference>
<dbReference type="Proteomes" id="UP000266206">
    <property type="component" value="Unassembled WGS sequence"/>
</dbReference>